<comment type="subcellular location">
    <subcellularLocation>
        <location evidence="1 9">Cytoplasm</location>
    </subcellularLocation>
</comment>
<evidence type="ECO:0000256" key="9">
    <source>
        <dbReference type="HAMAP-Rule" id="MF_00494"/>
    </source>
</evidence>
<keyword evidence="5 9" id="KW-0808">Transferase</keyword>
<dbReference type="UniPathway" id="UPA00115">
    <property type="reaction ID" value="UER00414"/>
</dbReference>
<evidence type="ECO:0000256" key="4">
    <source>
        <dbReference type="ARBA" id="ARBA00022490"/>
    </source>
</evidence>
<keyword evidence="6 9" id="KW-0570">Pentose shunt</keyword>
<dbReference type="GO" id="GO:0005737">
    <property type="term" value="C:cytoplasm"/>
    <property type="evidence" value="ECO:0007669"/>
    <property type="project" value="UniProtKB-SubCell"/>
</dbReference>
<dbReference type="EC" id="2.2.1.2" evidence="9"/>
<dbReference type="GO" id="GO:0006098">
    <property type="term" value="P:pentose-phosphate shunt"/>
    <property type="evidence" value="ECO:0007669"/>
    <property type="project" value="UniProtKB-UniRule"/>
</dbReference>
<keyword evidence="7 9" id="KW-0704">Schiff base</keyword>
<dbReference type="PANTHER" id="PTHR10683:SF40">
    <property type="entry name" value="FRUCTOSE-6-PHOSPHATE ALDOLASE 1-RELATED"/>
    <property type="match status" value="1"/>
</dbReference>
<dbReference type="Proteomes" id="UP000214975">
    <property type="component" value="Chromosome"/>
</dbReference>
<comment type="similarity">
    <text evidence="3 9">Belongs to the transaldolase family. Type 3B subfamily.</text>
</comment>
<dbReference type="AlphaFoldDB" id="A0A223HZ41"/>
<evidence type="ECO:0000256" key="7">
    <source>
        <dbReference type="ARBA" id="ARBA00023270"/>
    </source>
</evidence>
<dbReference type="InterPro" id="IPR018225">
    <property type="entry name" value="Transaldolase_AS"/>
</dbReference>
<gene>
    <name evidence="9" type="primary">tal</name>
    <name evidence="10" type="ORF">Thert_01738</name>
</gene>
<dbReference type="InterPro" id="IPR004731">
    <property type="entry name" value="Transaldolase_3B/F6P_aldolase"/>
</dbReference>
<dbReference type="InterPro" id="IPR013785">
    <property type="entry name" value="Aldolase_TIM"/>
</dbReference>
<evidence type="ECO:0000256" key="2">
    <source>
        <dbReference type="ARBA" id="ARBA00004857"/>
    </source>
</evidence>
<feature type="active site" description="Schiff-base intermediate with substrate" evidence="9">
    <location>
        <position position="83"/>
    </location>
</feature>
<dbReference type="InterPro" id="IPR033919">
    <property type="entry name" value="TSA/FSA_arc/bac"/>
</dbReference>
<evidence type="ECO:0000256" key="6">
    <source>
        <dbReference type="ARBA" id="ARBA00023126"/>
    </source>
</evidence>
<keyword evidence="4 9" id="KW-0963">Cytoplasm</keyword>
<dbReference type="GO" id="GO:0005975">
    <property type="term" value="P:carbohydrate metabolic process"/>
    <property type="evidence" value="ECO:0007669"/>
    <property type="project" value="InterPro"/>
</dbReference>
<comment type="pathway">
    <text evidence="2 9">Carbohydrate degradation; pentose phosphate pathway; D-glyceraldehyde 3-phosphate and beta-D-fructose 6-phosphate from D-ribose 5-phosphate and D-xylulose 5-phosphate (non-oxidative stage): step 2/3.</text>
</comment>
<dbReference type="EMBL" id="CP016893">
    <property type="protein sequence ID" value="AST57733.1"/>
    <property type="molecule type" value="Genomic_DNA"/>
</dbReference>
<evidence type="ECO:0000256" key="5">
    <source>
        <dbReference type="ARBA" id="ARBA00022679"/>
    </source>
</evidence>
<evidence type="ECO:0000256" key="1">
    <source>
        <dbReference type="ARBA" id="ARBA00004496"/>
    </source>
</evidence>
<dbReference type="PROSITE" id="PS01054">
    <property type="entry name" value="TRANSALDOLASE_1"/>
    <property type="match status" value="1"/>
</dbReference>
<organism evidence="10 11">
    <name type="scientific">Thermoanaerobacterium thermosaccharolyticum</name>
    <name type="common">Clostridium thermosaccharolyticum</name>
    <dbReference type="NCBI Taxonomy" id="1517"/>
    <lineage>
        <taxon>Bacteria</taxon>
        <taxon>Bacillati</taxon>
        <taxon>Bacillota</taxon>
        <taxon>Clostridia</taxon>
        <taxon>Thermoanaerobacterales</taxon>
        <taxon>Thermoanaerobacteraceae</taxon>
        <taxon>Thermoanaerobacterium</taxon>
    </lineage>
</organism>
<sequence>MKFFIDTANVDEIREANKLGVISGVTTNPSLIAKEGRDFIEVVKEITTIVDGPISAEVISTDSEGMVKEARELAKIHKNIVIKIPMTMEGLKAVNALSKEGIMTNVTLVFSATQALLAARAGATYVSPFVGRLDDISTDGMSLISQIVQIFRNYGIKTEIIVASVRTPMHVLEAAKLGADIATVPYKVIMQMVKHPLTDIGIEKFINDWKNAKLKI</sequence>
<dbReference type="NCBIfam" id="TIGR00875">
    <property type="entry name" value="fsa_talC_mipB"/>
    <property type="match status" value="1"/>
</dbReference>
<evidence type="ECO:0000313" key="11">
    <source>
        <dbReference type="Proteomes" id="UP000214975"/>
    </source>
</evidence>
<name>A0A223HZ41_THETR</name>
<comment type="catalytic activity">
    <reaction evidence="8 9">
        <text>D-sedoheptulose 7-phosphate + D-glyceraldehyde 3-phosphate = D-erythrose 4-phosphate + beta-D-fructose 6-phosphate</text>
        <dbReference type="Rhea" id="RHEA:17053"/>
        <dbReference type="ChEBI" id="CHEBI:16897"/>
        <dbReference type="ChEBI" id="CHEBI:57483"/>
        <dbReference type="ChEBI" id="CHEBI:57634"/>
        <dbReference type="ChEBI" id="CHEBI:59776"/>
        <dbReference type="EC" id="2.2.1.2"/>
    </reaction>
</comment>
<accession>A0A223HZ41</accession>
<evidence type="ECO:0000256" key="3">
    <source>
        <dbReference type="ARBA" id="ARBA00005740"/>
    </source>
</evidence>
<dbReference type="PANTHER" id="PTHR10683">
    <property type="entry name" value="TRANSALDOLASE"/>
    <property type="match status" value="1"/>
</dbReference>
<evidence type="ECO:0000313" key="10">
    <source>
        <dbReference type="EMBL" id="AST57733.1"/>
    </source>
</evidence>
<dbReference type="Gene3D" id="3.20.20.70">
    <property type="entry name" value="Aldolase class I"/>
    <property type="match status" value="1"/>
</dbReference>
<dbReference type="InterPro" id="IPR001585">
    <property type="entry name" value="TAL/FSA"/>
</dbReference>
<evidence type="ECO:0000256" key="8">
    <source>
        <dbReference type="ARBA" id="ARBA00048810"/>
    </source>
</evidence>
<comment type="function">
    <text evidence="9">Transaldolase is important for the balance of metabolites in the pentose-phosphate pathway.</text>
</comment>
<dbReference type="CDD" id="cd00956">
    <property type="entry name" value="Transaldolase_FSA"/>
    <property type="match status" value="1"/>
</dbReference>
<dbReference type="FunFam" id="3.20.20.70:FF:000018">
    <property type="entry name" value="Probable transaldolase"/>
    <property type="match status" value="1"/>
</dbReference>
<protein>
    <recommendedName>
        <fullName evidence="9">Probable transaldolase</fullName>
        <ecNumber evidence="9">2.2.1.2</ecNumber>
    </recommendedName>
</protein>
<dbReference type="GO" id="GO:0016832">
    <property type="term" value="F:aldehyde-lyase activity"/>
    <property type="evidence" value="ECO:0007669"/>
    <property type="project" value="InterPro"/>
</dbReference>
<dbReference type="HAMAP" id="MF_00494">
    <property type="entry name" value="Transaldolase_3b"/>
    <property type="match status" value="1"/>
</dbReference>
<dbReference type="InterPro" id="IPR022999">
    <property type="entry name" value="Transaldolase_3B"/>
</dbReference>
<dbReference type="GO" id="GO:0004801">
    <property type="term" value="F:transaldolase activity"/>
    <property type="evidence" value="ECO:0007669"/>
    <property type="project" value="UniProtKB-UniRule"/>
</dbReference>
<dbReference type="Pfam" id="PF00923">
    <property type="entry name" value="TAL_FSA"/>
    <property type="match status" value="1"/>
</dbReference>
<dbReference type="RefSeq" id="WP_094397373.1">
    <property type="nucleotide sequence ID" value="NZ_CP016893.1"/>
</dbReference>
<proteinExistence type="inferred from homology"/>
<reference evidence="10 11" key="1">
    <citation type="submission" date="2016-08" db="EMBL/GenBank/DDBJ databases">
        <title>A novel genetic cassette of butanologenic Thermoanaerobacterium thermosaccharolyticum that directly convert cellulose to butanol.</title>
        <authorList>
            <person name="Li T."/>
            <person name="He J."/>
        </authorList>
    </citation>
    <scope>NUCLEOTIDE SEQUENCE [LARGE SCALE GENOMIC DNA]</scope>
    <source>
        <strain evidence="10 11">TG57</strain>
    </source>
</reference>
<dbReference type="SUPFAM" id="SSF51569">
    <property type="entry name" value="Aldolase"/>
    <property type="match status" value="1"/>
</dbReference>